<proteinExistence type="predicted"/>
<organism evidence="2 3">
    <name type="scientific">Thermincola potens (strain JR)</name>
    <dbReference type="NCBI Taxonomy" id="635013"/>
    <lineage>
        <taxon>Bacteria</taxon>
        <taxon>Bacillati</taxon>
        <taxon>Bacillota</taxon>
        <taxon>Clostridia</taxon>
        <taxon>Eubacteriales</taxon>
        <taxon>Thermincolaceae</taxon>
        <taxon>Thermincola</taxon>
    </lineage>
</organism>
<dbReference type="AlphaFoldDB" id="D5X861"/>
<dbReference type="SUPFAM" id="SSF48452">
    <property type="entry name" value="TPR-like"/>
    <property type="match status" value="1"/>
</dbReference>
<reference evidence="2 3" key="1">
    <citation type="submission" date="2010-05" db="EMBL/GenBank/DDBJ databases">
        <title>Complete sequence of Thermincola sp. JR.</title>
        <authorList>
            <consortium name="US DOE Joint Genome Institute"/>
            <person name="Lucas S."/>
            <person name="Copeland A."/>
            <person name="Lapidus A."/>
            <person name="Cheng J.-F."/>
            <person name="Bruce D."/>
            <person name="Goodwin L."/>
            <person name="Pitluck S."/>
            <person name="Chertkov O."/>
            <person name="Detter J.C."/>
            <person name="Han C."/>
            <person name="Tapia R."/>
            <person name="Land M."/>
            <person name="Hauser L."/>
            <person name="Kyrpides N."/>
            <person name="Mikhailova N."/>
            <person name="Hazen T.C."/>
            <person name="Woyke T."/>
        </authorList>
    </citation>
    <scope>NUCLEOTIDE SEQUENCE [LARGE SCALE GENOMIC DNA]</scope>
    <source>
        <strain evidence="2 3">JR</strain>
    </source>
</reference>
<evidence type="ECO:0008006" key="4">
    <source>
        <dbReference type="Google" id="ProtNLM"/>
    </source>
</evidence>
<name>D5X861_THEPJ</name>
<dbReference type="KEGG" id="tjr:TherJR_1932"/>
<dbReference type="STRING" id="635013.TherJR_1932"/>
<dbReference type="Pfam" id="PF09986">
    <property type="entry name" value="DUF2225"/>
    <property type="match status" value="1"/>
</dbReference>
<evidence type="ECO:0000313" key="2">
    <source>
        <dbReference type="EMBL" id="ADG82781.1"/>
    </source>
</evidence>
<dbReference type="EMBL" id="CP002028">
    <property type="protein sequence ID" value="ADG82781.1"/>
    <property type="molecule type" value="Genomic_DNA"/>
</dbReference>
<evidence type="ECO:0000256" key="1">
    <source>
        <dbReference type="SAM" id="MobiDB-lite"/>
    </source>
</evidence>
<feature type="region of interest" description="Disordered" evidence="1">
    <location>
        <begin position="225"/>
        <end position="264"/>
    </location>
</feature>
<dbReference type="HOGENOM" id="CLU_823695_0_0_9"/>
<accession>D5X861</accession>
<dbReference type="eggNOG" id="COG1655">
    <property type="taxonomic scope" value="Bacteria"/>
</dbReference>
<dbReference type="InterPro" id="IPR011990">
    <property type="entry name" value="TPR-like_helical_dom_sf"/>
</dbReference>
<dbReference type="RefSeq" id="WP_013120791.1">
    <property type="nucleotide sequence ID" value="NC_014152.1"/>
</dbReference>
<dbReference type="Gene3D" id="1.25.40.10">
    <property type="entry name" value="Tetratricopeptide repeat domain"/>
    <property type="match status" value="1"/>
</dbReference>
<evidence type="ECO:0000313" key="3">
    <source>
        <dbReference type="Proteomes" id="UP000002377"/>
    </source>
</evidence>
<sequence length="337" mass="38986">MVSAFFEQVKTCPVCEKKFTVTRVRSSACYVMKRESDFNTIYRDVNPVHYTVWVCPHCQYAAPDKNFSDELRPAELERLKKGLALLRTNEPDFSGERTPAVALRSFELAIRTAQIRQAGPGFKASLYLRAAWICRELGKEEQEKEMLKEALNHYKESFEKEVNLASRLSDVRLMYIIGELNRRLGYLDEAIQWFSRAVMNKDIKHEPELERMLRDQWDLAREERKKADSVPLKEQSKDSQFGDNLAEKPEEPSQPLASATPKPRHRNKVKMFASIYTDQVEWLKEMSNFCYNKTQVLLGKEAVLRAVLDAIIEANIQIEGSDTEEGLKEQILSVIKK</sequence>
<dbReference type="OrthoDB" id="9780343at2"/>
<gene>
    <name evidence="2" type="ordered locus">TherJR_1932</name>
</gene>
<protein>
    <recommendedName>
        <fullName evidence="4">DUF2225 domain-containing protein</fullName>
    </recommendedName>
</protein>
<dbReference type="InterPro" id="IPR018708">
    <property type="entry name" value="DUF2225"/>
</dbReference>
<keyword evidence="3" id="KW-1185">Reference proteome</keyword>
<dbReference type="Proteomes" id="UP000002377">
    <property type="component" value="Chromosome"/>
</dbReference>